<evidence type="ECO:0000256" key="2">
    <source>
        <dbReference type="ARBA" id="ARBA00022857"/>
    </source>
</evidence>
<comment type="similarity">
    <text evidence="1 4">Belongs to the ketopantoate reductase family.</text>
</comment>
<dbReference type="InterPro" id="IPR008927">
    <property type="entry name" value="6-PGluconate_DH-like_C_sf"/>
</dbReference>
<dbReference type="InterPro" id="IPR013328">
    <property type="entry name" value="6PGD_dom2"/>
</dbReference>
<protein>
    <recommendedName>
        <fullName evidence="4">2-dehydropantoate 2-reductase</fullName>
        <ecNumber evidence="4">1.1.1.169</ecNumber>
    </recommendedName>
    <alternativeName>
        <fullName evidence="4">Ketopantoate reductase</fullName>
    </alternativeName>
</protein>
<comment type="function">
    <text evidence="4">Catalyzes the NADPH-dependent reduction of ketopantoate into pantoic acid.</text>
</comment>
<dbReference type="SUPFAM" id="SSF51735">
    <property type="entry name" value="NAD(P)-binding Rossmann-fold domains"/>
    <property type="match status" value="1"/>
</dbReference>
<dbReference type="FunFam" id="1.10.1040.10:FF:000017">
    <property type="entry name" value="2-dehydropantoate 2-reductase"/>
    <property type="match status" value="1"/>
</dbReference>
<dbReference type="Gene3D" id="1.10.1040.10">
    <property type="entry name" value="N-(1-d-carboxylethyl)-l-norvaline Dehydrogenase, domain 2"/>
    <property type="match status" value="1"/>
</dbReference>
<keyword evidence="2 4" id="KW-0521">NADP</keyword>
<evidence type="ECO:0000256" key="1">
    <source>
        <dbReference type="ARBA" id="ARBA00007870"/>
    </source>
</evidence>
<dbReference type="Pfam" id="PF02558">
    <property type="entry name" value="ApbA"/>
    <property type="match status" value="1"/>
</dbReference>
<dbReference type="PANTHER" id="PTHR21708:SF30">
    <property type="entry name" value="2-DEHYDROPANTOATE 2-REDUCTASE-RELATED"/>
    <property type="match status" value="1"/>
</dbReference>
<evidence type="ECO:0000259" key="5">
    <source>
        <dbReference type="Pfam" id="PF02558"/>
    </source>
</evidence>
<dbReference type="InterPro" id="IPR036291">
    <property type="entry name" value="NAD(P)-bd_dom_sf"/>
</dbReference>
<proteinExistence type="inferred from homology"/>
<dbReference type="InterPro" id="IPR013752">
    <property type="entry name" value="KPA_reductase"/>
</dbReference>
<dbReference type="OrthoDB" id="3609at2759"/>
<evidence type="ECO:0000313" key="7">
    <source>
        <dbReference type="EMBL" id="CDS12617.1"/>
    </source>
</evidence>
<dbReference type="EC" id="1.1.1.169" evidence="4"/>
<dbReference type="Pfam" id="PF08546">
    <property type="entry name" value="ApbA_C"/>
    <property type="match status" value="1"/>
</dbReference>
<dbReference type="GO" id="GO:0005737">
    <property type="term" value="C:cytoplasm"/>
    <property type="evidence" value="ECO:0007669"/>
    <property type="project" value="TreeGrafter"/>
</dbReference>
<feature type="domain" description="Ketopantoate reductase C-terminal" evidence="6">
    <location>
        <begin position="191"/>
        <end position="311"/>
    </location>
</feature>
<dbReference type="AlphaFoldDB" id="A0A077X0Q4"/>
<evidence type="ECO:0000256" key="3">
    <source>
        <dbReference type="ARBA" id="ARBA00023002"/>
    </source>
</evidence>
<reference evidence="7" key="1">
    <citation type="journal article" date="2014" name="Genome Announc.">
        <title>De novo whole-genome sequence and genome annotation of Lichtheimia ramosa.</title>
        <authorList>
            <person name="Linde J."/>
            <person name="Schwartze V."/>
            <person name="Binder U."/>
            <person name="Lass-Florl C."/>
            <person name="Voigt K."/>
            <person name="Horn F."/>
        </authorList>
    </citation>
    <scope>NUCLEOTIDE SEQUENCE</scope>
    <source>
        <strain evidence="7">JMRC FSU:6197</strain>
    </source>
</reference>
<dbReference type="GO" id="GO:0015940">
    <property type="term" value="P:pantothenate biosynthetic process"/>
    <property type="evidence" value="ECO:0007669"/>
    <property type="project" value="InterPro"/>
</dbReference>
<dbReference type="InterPro" id="IPR003710">
    <property type="entry name" value="ApbA"/>
</dbReference>
<keyword evidence="3 4" id="KW-0560">Oxidoreductase</keyword>
<dbReference type="NCBIfam" id="TIGR00745">
    <property type="entry name" value="apbA_panE"/>
    <property type="match status" value="1"/>
</dbReference>
<dbReference type="Gene3D" id="3.40.50.720">
    <property type="entry name" value="NAD(P)-binding Rossmann-like Domain"/>
    <property type="match status" value="1"/>
</dbReference>
<dbReference type="InterPro" id="IPR051402">
    <property type="entry name" value="KPR-Related"/>
</dbReference>
<name>A0A077X0Q4_9FUNG</name>
<dbReference type="SUPFAM" id="SSF48179">
    <property type="entry name" value="6-phosphogluconate dehydrogenase C-terminal domain-like"/>
    <property type="match status" value="1"/>
</dbReference>
<gene>
    <name evidence="7" type="ORF">LRAMOSA04803</name>
</gene>
<feature type="domain" description="Ketopantoate reductase N-terminal" evidence="5">
    <location>
        <begin position="6"/>
        <end position="162"/>
    </location>
</feature>
<dbReference type="EMBL" id="LK023368">
    <property type="protein sequence ID" value="CDS12617.1"/>
    <property type="molecule type" value="Genomic_DNA"/>
</dbReference>
<accession>A0A077X0Q4</accession>
<evidence type="ECO:0000259" key="6">
    <source>
        <dbReference type="Pfam" id="PF08546"/>
    </source>
</evidence>
<comment type="catalytic activity">
    <reaction evidence="4">
        <text>(R)-pantoate + NADP(+) = 2-dehydropantoate + NADPH + H(+)</text>
        <dbReference type="Rhea" id="RHEA:16233"/>
        <dbReference type="ChEBI" id="CHEBI:11561"/>
        <dbReference type="ChEBI" id="CHEBI:15378"/>
        <dbReference type="ChEBI" id="CHEBI:15980"/>
        <dbReference type="ChEBI" id="CHEBI:57783"/>
        <dbReference type="ChEBI" id="CHEBI:58349"/>
        <dbReference type="EC" id="1.1.1.169"/>
    </reaction>
</comment>
<organism evidence="7">
    <name type="scientific">Lichtheimia ramosa</name>
    <dbReference type="NCBI Taxonomy" id="688394"/>
    <lineage>
        <taxon>Eukaryota</taxon>
        <taxon>Fungi</taxon>
        <taxon>Fungi incertae sedis</taxon>
        <taxon>Mucoromycota</taxon>
        <taxon>Mucoromycotina</taxon>
        <taxon>Mucoromycetes</taxon>
        <taxon>Mucorales</taxon>
        <taxon>Lichtheimiaceae</taxon>
        <taxon>Lichtheimia</taxon>
    </lineage>
</organism>
<dbReference type="GO" id="GO:0008677">
    <property type="term" value="F:2-dehydropantoate 2-reductase activity"/>
    <property type="evidence" value="ECO:0007669"/>
    <property type="project" value="UniProtKB-EC"/>
</dbReference>
<sequence>MTLPRILTVGTGAVGAIYSWRLAQACNVTTVCRSNFEAVRQHGFNIDSKKFGQETFIPHQGMYFVVRQVPKAPEDQPYDYVLVTLKALPEVYNVADIIAPAVTKGKTTVVLIQNGLGVEEPIVERFPDTPIVSVVAYIGTSQTSMGKIHMVGGEKLVVGNYKPSPVDANAKIDSFVELLEKGGCTVNRVDDVERVRWQKLFWNGTFSPVCAISRMNTTEVLSCEPAMDTVKGLMAELVEVARAAGYDFDAQEQIKTMMEHTRATAMDYKPSMLLDVEHGRPMEVGVILGTPLKRARALGVQVPKLEMVHNLCYSMNTHTINQKK</sequence>
<dbReference type="InterPro" id="IPR013332">
    <property type="entry name" value="KPR_N"/>
</dbReference>
<evidence type="ECO:0000256" key="4">
    <source>
        <dbReference type="RuleBase" id="RU362068"/>
    </source>
</evidence>
<dbReference type="PANTHER" id="PTHR21708">
    <property type="entry name" value="PROBABLE 2-DEHYDROPANTOATE 2-REDUCTASE"/>
    <property type="match status" value="1"/>
</dbReference>